<dbReference type="AlphaFoldDB" id="A0A921FQ71"/>
<reference evidence="2" key="1">
    <citation type="journal article" date="2021" name="PeerJ">
        <title>Extensive microbial diversity within the chicken gut microbiome revealed by metagenomics and culture.</title>
        <authorList>
            <person name="Gilroy R."/>
            <person name="Ravi A."/>
            <person name="Getino M."/>
            <person name="Pursley I."/>
            <person name="Horton D.L."/>
            <person name="Alikhan N.F."/>
            <person name="Baker D."/>
            <person name="Gharbi K."/>
            <person name="Hall N."/>
            <person name="Watson M."/>
            <person name="Adriaenssens E.M."/>
            <person name="Foster-Nyarko E."/>
            <person name="Jarju S."/>
            <person name="Secka A."/>
            <person name="Antonio M."/>
            <person name="Oren A."/>
            <person name="Chaudhuri R.R."/>
            <person name="La Ragione R."/>
            <person name="Hildebrand F."/>
            <person name="Pallen M.J."/>
        </authorList>
    </citation>
    <scope>NUCLEOTIDE SEQUENCE</scope>
    <source>
        <strain evidence="2">ChiHjej13B12-14962</strain>
    </source>
</reference>
<dbReference type="Proteomes" id="UP000703315">
    <property type="component" value="Unassembled WGS sequence"/>
</dbReference>
<protein>
    <submittedName>
        <fullName evidence="2">Uncharacterized protein</fullName>
    </submittedName>
</protein>
<feature type="region of interest" description="Disordered" evidence="1">
    <location>
        <begin position="1"/>
        <end position="21"/>
    </location>
</feature>
<comment type="caution">
    <text evidence="2">The sequence shown here is derived from an EMBL/GenBank/DDBJ whole genome shotgun (WGS) entry which is preliminary data.</text>
</comment>
<dbReference type="EMBL" id="DYXC01000151">
    <property type="protein sequence ID" value="HJF15719.1"/>
    <property type="molecule type" value="Genomic_DNA"/>
</dbReference>
<reference evidence="2" key="2">
    <citation type="submission" date="2021-09" db="EMBL/GenBank/DDBJ databases">
        <authorList>
            <person name="Gilroy R."/>
        </authorList>
    </citation>
    <scope>NUCLEOTIDE SEQUENCE</scope>
    <source>
        <strain evidence="2">ChiHjej13B12-14962</strain>
    </source>
</reference>
<gene>
    <name evidence="2" type="ORF">K8V32_13155</name>
</gene>
<feature type="region of interest" description="Disordered" evidence="1">
    <location>
        <begin position="57"/>
        <end position="107"/>
    </location>
</feature>
<name>A0A921FQ71_9MICC</name>
<accession>A0A921FQ71</accession>
<proteinExistence type="predicted"/>
<feature type="compositionally biased region" description="Polar residues" evidence="1">
    <location>
        <begin position="60"/>
        <end position="79"/>
    </location>
</feature>
<organism evidence="2 3">
    <name type="scientific">Enteractinococcus helveticum</name>
    <dbReference type="NCBI Taxonomy" id="1837282"/>
    <lineage>
        <taxon>Bacteria</taxon>
        <taxon>Bacillati</taxon>
        <taxon>Actinomycetota</taxon>
        <taxon>Actinomycetes</taxon>
        <taxon>Micrococcales</taxon>
        <taxon>Micrococcaceae</taxon>
    </lineage>
</organism>
<dbReference type="RefSeq" id="WP_303908344.1">
    <property type="nucleotide sequence ID" value="NZ_DYXC01000151.1"/>
</dbReference>
<sequence>MTLEETAEVYASQRGPPRPGQSLMYCSGVLDGSGELQREVDTMIRWNPARWSGCPIARSVGSSSEQTASGSQRPAAQTSTEHHRRPADDAGVGISIICPGVSPGTRG</sequence>
<evidence type="ECO:0000313" key="2">
    <source>
        <dbReference type="EMBL" id="HJF15719.1"/>
    </source>
</evidence>
<evidence type="ECO:0000313" key="3">
    <source>
        <dbReference type="Proteomes" id="UP000703315"/>
    </source>
</evidence>
<evidence type="ECO:0000256" key="1">
    <source>
        <dbReference type="SAM" id="MobiDB-lite"/>
    </source>
</evidence>